<comment type="caution">
    <text evidence="9">The sequence shown here is derived from an EMBL/GenBank/DDBJ whole genome shotgun (WGS) entry which is preliminary data.</text>
</comment>
<keyword evidence="6" id="KW-0539">Nucleus</keyword>
<dbReference type="EMBL" id="BTSX01000004">
    <property type="protein sequence ID" value="GMS93774.1"/>
    <property type="molecule type" value="Genomic_DNA"/>
</dbReference>
<keyword evidence="3" id="KW-0863">Zinc-finger</keyword>
<evidence type="ECO:0000259" key="7">
    <source>
        <dbReference type="Pfam" id="PF02892"/>
    </source>
</evidence>
<evidence type="ECO:0008006" key="11">
    <source>
        <dbReference type="Google" id="ProtNLM"/>
    </source>
</evidence>
<proteinExistence type="predicted"/>
<keyword evidence="5" id="KW-0238">DNA-binding</keyword>
<evidence type="ECO:0000313" key="9">
    <source>
        <dbReference type="EMBL" id="GMS93774.1"/>
    </source>
</evidence>
<dbReference type="GO" id="GO:0046983">
    <property type="term" value="F:protein dimerization activity"/>
    <property type="evidence" value="ECO:0007669"/>
    <property type="project" value="InterPro"/>
</dbReference>
<evidence type="ECO:0000256" key="1">
    <source>
        <dbReference type="ARBA" id="ARBA00004123"/>
    </source>
</evidence>
<feature type="non-terminal residue" evidence="9">
    <location>
        <position position="171"/>
    </location>
</feature>
<evidence type="ECO:0000313" key="10">
    <source>
        <dbReference type="Proteomes" id="UP001432027"/>
    </source>
</evidence>
<dbReference type="InterPro" id="IPR003656">
    <property type="entry name" value="Znf_BED"/>
</dbReference>
<name>A0AAV5THS7_9BILA</name>
<reference evidence="9" key="1">
    <citation type="submission" date="2023-10" db="EMBL/GenBank/DDBJ databases">
        <title>Genome assembly of Pristionchus species.</title>
        <authorList>
            <person name="Yoshida K."/>
            <person name="Sommer R.J."/>
        </authorList>
    </citation>
    <scope>NUCLEOTIDE SEQUENCE</scope>
    <source>
        <strain evidence="9">RS0144</strain>
    </source>
</reference>
<evidence type="ECO:0000256" key="4">
    <source>
        <dbReference type="ARBA" id="ARBA00022833"/>
    </source>
</evidence>
<organism evidence="9 10">
    <name type="scientific">Pristionchus entomophagus</name>
    <dbReference type="NCBI Taxonomy" id="358040"/>
    <lineage>
        <taxon>Eukaryota</taxon>
        <taxon>Metazoa</taxon>
        <taxon>Ecdysozoa</taxon>
        <taxon>Nematoda</taxon>
        <taxon>Chromadorea</taxon>
        <taxon>Rhabditida</taxon>
        <taxon>Rhabditina</taxon>
        <taxon>Diplogasteromorpha</taxon>
        <taxon>Diplogasteroidea</taxon>
        <taxon>Neodiplogasteridae</taxon>
        <taxon>Pristionchus</taxon>
    </lineage>
</organism>
<keyword evidence="4" id="KW-0862">Zinc</keyword>
<dbReference type="GO" id="GO:0008270">
    <property type="term" value="F:zinc ion binding"/>
    <property type="evidence" value="ECO:0007669"/>
    <property type="project" value="UniProtKB-KW"/>
</dbReference>
<feature type="non-terminal residue" evidence="9">
    <location>
        <position position="1"/>
    </location>
</feature>
<keyword evidence="2" id="KW-0479">Metal-binding</keyword>
<dbReference type="Pfam" id="PF05699">
    <property type="entry name" value="Dimer_Tnp_hAT"/>
    <property type="match status" value="1"/>
</dbReference>
<feature type="domain" description="HAT C-terminal dimerisation" evidence="8">
    <location>
        <begin position="140"/>
        <end position="170"/>
    </location>
</feature>
<evidence type="ECO:0000256" key="5">
    <source>
        <dbReference type="ARBA" id="ARBA00023125"/>
    </source>
</evidence>
<protein>
    <recommendedName>
        <fullName evidence="11">HAT C-terminal dimerisation domain-containing protein</fullName>
    </recommendedName>
</protein>
<feature type="domain" description="BED-type" evidence="7">
    <location>
        <begin position="26"/>
        <end position="44"/>
    </location>
</feature>
<dbReference type="SUPFAM" id="SSF53098">
    <property type="entry name" value="Ribonuclease H-like"/>
    <property type="match status" value="1"/>
</dbReference>
<sequence length="171" mass="19314">SRAFGITSTRIPPPKQQSVRCSQSFQFKRGSTSNLWRHMESKHPTDLAKSKSDFDQLSEKIVRFVTVENISVRVVDRPEFHALFPPNTRMPSRHHLSNVVMPSMVKKMKETIQILLTGKEVTLCVHQWTSKGGRITLSCFNAHYPNIKKIALKSLPIPATSVSAERVFSAA</sequence>
<dbReference type="InterPro" id="IPR008906">
    <property type="entry name" value="HATC_C_dom"/>
</dbReference>
<comment type="subcellular location">
    <subcellularLocation>
        <location evidence="1">Nucleus</location>
    </subcellularLocation>
</comment>
<evidence type="ECO:0000259" key="8">
    <source>
        <dbReference type="Pfam" id="PF05699"/>
    </source>
</evidence>
<gene>
    <name evidence="9" type="ORF">PENTCL1PPCAC_15949</name>
</gene>
<evidence type="ECO:0000256" key="6">
    <source>
        <dbReference type="ARBA" id="ARBA00023242"/>
    </source>
</evidence>
<dbReference type="GO" id="GO:0003677">
    <property type="term" value="F:DNA binding"/>
    <property type="evidence" value="ECO:0007669"/>
    <property type="project" value="UniProtKB-KW"/>
</dbReference>
<dbReference type="InterPro" id="IPR012337">
    <property type="entry name" value="RNaseH-like_sf"/>
</dbReference>
<dbReference type="GO" id="GO:0005634">
    <property type="term" value="C:nucleus"/>
    <property type="evidence" value="ECO:0007669"/>
    <property type="project" value="UniProtKB-SubCell"/>
</dbReference>
<dbReference type="Proteomes" id="UP001432027">
    <property type="component" value="Unassembled WGS sequence"/>
</dbReference>
<dbReference type="Pfam" id="PF02892">
    <property type="entry name" value="zf-BED"/>
    <property type="match status" value="1"/>
</dbReference>
<keyword evidence="10" id="KW-1185">Reference proteome</keyword>
<dbReference type="AlphaFoldDB" id="A0AAV5THS7"/>
<evidence type="ECO:0000256" key="2">
    <source>
        <dbReference type="ARBA" id="ARBA00022723"/>
    </source>
</evidence>
<evidence type="ECO:0000256" key="3">
    <source>
        <dbReference type="ARBA" id="ARBA00022771"/>
    </source>
</evidence>
<accession>A0AAV5THS7</accession>